<dbReference type="PANTHER" id="PTHR31286">
    <property type="entry name" value="GLYCINE-RICH CELL WALL STRUCTURAL PROTEIN 1.8-LIKE"/>
    <property type="match status" value="1"/>
</dbReference>
<evidence type="ECO:0000259" key="2">
    <source>
        <dbReference type="Pfam" id="PF14111"/>
    </source>
</evidence>
<accession>A0ABM0T6N4</accession>
<feature type="compositionally biased region" description="Basic and acidic residues" evidence="1">
    <location>
        <begin position="306"/>
        <end position="325"/>
    </location>
</feature>
<dbReference type="RefSeq" id="XP_010421679.1">
    <property type="nucleotide sequence ID" value="XM_010423377.2"/>
</dbReference>
<dbReference type="PANTHER" id="PTHR31286:SF162">
    <property type="entry name" value="DUF4283 DOMAIN-CONTAINING PROTEIN-RELATED"/>
    <property type="match status" value="1"/>
</dbReference>
<dbReference type="Pfam" id="PF14392">
    <property type="entry name" value="zf-CCHC_4"/>
    <property type="match status" value="1"/>
</dbReference>
<evidence type="ECO:0000256" key="1">
    <source>
        <dbReference type="SAM" id="MobiDB-lite"/>
    </source>
</evidence>
<organism evidence="4 5">
    <name type="scientific">Camelina sativa</name>
    <name type="common">False flax</name>
    <name type="synonym">Myagrum sativum</name>
    <dbReference type="NCBI Taxonomy" id="90675"/>
    <lineage>
        <taxon>Eukaryota</taxon>
        <taxon>Viridiplantae</taxon>
        <taxon>Streptophyta</taxon>
        <taxon>Embryophyta</taxon>
        <taxon>Tracheophyta</taxon>
        <taxon>Spermatophyta</taxon>
        <taxon>Magnoliopsida</taxon>
        <taxon>eudicotyledons</taxon>
        <taxon>Gunneridae</taxon>
        <taxon>Pentapetalae</taxon>
        <taxon>rosids</taxon>
        <taxon>malvids</taxon>
        <taxon>Brassicales</taxon>
        <taxon>Brassicaceae</taxon>
        <taxon>Camelineae</taxon>
        <taxon>Camelina</taxon>
    </lineage>
</organism>
<dbReference type="Pfam" id="PF14111">
    <property type="entry name" value="DUF4283"/>
    <property type="match status" value="1"/>
</dbReference>
<dbReference type="GeneID" id="104707099"/>
<gene>
    <name evidence="5" type="primary">LOC104707099</name>
</gene>
<dbReference type="InterPro" id="IPR025558">
    <property type="entry name" value="DUF4283"/>
</dbReference>
<reference evidence="4" key="1">
    <citation type="journal article" date="2014" name="Nat. Commun.">
        <title>The emerging biofuel crop Camelina sativa retains a highly undifferentiated hexaploid genome structure.</title>
        <authorList>
            <person name="Kagale S."/>
            <person name="Koh C."/>
            <person name="Nixon J."/>
            <person name="Bollina V."/>
            <person name="Clarke W.E."/>
            <person name="Tuteja R."/>
            <person name="Spillane C."/>
            <person name="Robinson S.J."/>
            <person name="Links M.G."/>
            <person name="Clarke C."/>
            <person name="Higgins E.E."/>
            <person name="Huebert T."/>
            <person name="Sharpe A.G."/>
            <person name="Parkin I.A."/>
        </authorList>
    </citation>
    <scope>NUCLEOTIDE SEQUENCE [LARGE SCALE GENOMIC DNA]</scope>
    <source>
        <strain evidence="4">cv. DH55</strain>
    </source>
</reference>
<sequence>MSDELWIDLQYMVLGRDVPELFVPHSTYAVVLARNRLSLIGRPLNPREQELRRVIFYLPHHWGVATRVHGRVLDDTYVQFLFSSEVDLFTVLRRGPWVFDNWFVALQRWEDFPEMDFLTSIDLWFQIRGILLPYVSEASVTFIAKTLRKIVHLDFNEETTTQIDFIRVKIEIGITDRLRFFRKVRFESGEGAMIGFEYEKLNKICTNYSRINHDSAHCPYLVPPVYQDDILDVPAAQVFDEGEGSNIYSFLGEKRSAQSSVLSSFSPISQPPRPANPAPNLEEFLAAHPLRTRLSSNSDFLGASSKAKDDNRGKKKIKYEDGECSKRRKGKQVQSETERNTRPRRKVPGVRFYPIEHEFP</sequence>
<feature type="domain" description="DUF4283" evidence="2">
    <location>
        <begin position="33"/>
        <end position="111"/>
    </location>
</feature>
<keyword evidence="4" id="KW-1185">Reference proteome</keyword>
<dbReference type="Proteomes" id="UP000694864">
    <property type="component" value="Chromosome 8"/>
</dbReference>
<reference evidence="5" key="2">
    <citation type="submission" date="2025-08" db="UniProtKB">
        <authorList>
            <consortium name="RefSeq"/>
        </authorList>
    </citation>
    <scope>IDENTIFICATION</scope>
    <source>
        <tissue evidence="5">Leaf</tissue>
    </source>
</reference>
<evidence type="ECO:0000259" key="3">
    <source>
        <dbReference type="Pfam" id="PF14392"/>
    </source>
</evidence>
<feature type="region of interest" description="Disordered" evidence="1">
    <location>
        <begin position="296"/>
        <end position="360"/>
    </location>
</feature>
<evidence type="ECO:0000313" key="4">
    <source>
        <dbReference type="Proteomes" id="UP000694864"/>
    </source>
</evidence>
<feature type="domain" description="Zinc knuckle CX2CX4HX4C" evidence="3">
    <location>
        <begin position="172"/>
        <end position="220"/>
    </location>
</feature>
<evidence type="ECO:0000313" key="5">
    <source>
        <dbReference type="RefSeq" id="XP_010421679.1"/>
    </source>
</evidence>
<dbReference type="InterPro" id="IPR025836">
    <property type="entry name" value="Zn_knuckle_CX2CX4HX4C"/>
</dbReference>
<name>A0ABM0T6N4_CAMSA</name>
<protein>
    <submittedName>
        <fullName evidence="5">Uncharacterized protein At4g02000-like</fullName>
    </submittedName>
</protein>
<dbReference type="InterPro" id="IPR040256">
    <property type="entry name" value="At4g02000-like"/>
</dbReference>
<proteinExistence type="predicted"/>